<reference evidence="7 8" key="1">
    <citation type="submission" date="2016-01" db="EMBL/GenBank/DDBJ databases">
        <title>Genome sequencing of Roseivirga spongicola UST030701-084.</title>
        <authorList>
            <person name="Selvaratnam C."/>
            <person name="Thevarajoo S."/>
            <person name="Goh K.M."/>
            <person name="Ee R."/>
            <person name="Chan K.-G."/>
            <person name="Chong C.S."/>
        </authorList>
    </citation>
    <scope>NUCLEOTIDE SEQUENCE [LARGE SCALE GENOMIC DNA]</scope>
    <source>
        <strain evidence="7 8">UST030701-084</strain>
    </source>
</reference>
<gene>
    <name evidence="7" type="ORF">AWW68_07225</name>
</gene>
<sequence>MQNLRVALIQSDIHWHEIGANLAMFEEKIWQIQNDVDLILLPEMFQTGFTMEHKGLAEPMNFNTFKWMKQMSAQKNAAICGSYIVKEEGKVFNRLLWMQPDGQFKTYDKRHLFRMANEHKHFDMGAEKLIVEWRGWKICPMVCYDLRFPVWSRNVDLAYDLLVYVANWPAVRVNAWDTLLEARAIENVSYSIGLNRVGKDGVGIGYNGHSAAYSPKGEQLAFSEKEEIIYVELSAESLQSFRKKFPAHLDADEFEIKS</sequence>
<dbReference type="NCBIfam" id="NF007757">
    <property type="entry name" value="PRK10438.1"/>
    <property type="match status" value="1"/>
</dbReference>
<evidence type="ECO:0000259" key="6">
    <source>
        <dbReference type="PROSITE" id="PS50263"/>
    </source>
</evidence>
<evidence type="ECO:0000256" key="3">
    <source>
        <dbReference type="ARBA" id="ARBA00039118"/>
    </source>
</evidence>
<organism evidence="7 8">
    <name type="scientific">Roseivirga spongicola</name>
    <dbReference type="NCBI Taxonomy" id="333140"/>
    <lineage>
        <taxon>Bacteria</taxon>
        <taxon>Pseudomonadati</taxon>
        <taxon>Bacteroidota</taxon>
        <taxon>Cytophagia</taxon>
        <taxon>Cytophagales</taxon>
        <taxon>Roseivirgaceae</taxon>
        <taxon>Roseivirga</taxon>
    </lineage>
</organism>
<dbReference type="Gene3D" id="3.60.110.10">
    <property type="entry name" value="Carbon-nitrogen hydrolase"/>
    <property type="match status" value="1"/>
</dbReference>
<dbReference type="Pfam" id="PF00795">
    <property type="entry name" value="CN_hydrolase"/>
    <property type="match status" value="1"/>
</dbReference>
<dbReference type="Proteomes" id="UP000075606">
    <property type="component" value="Unassembled WGS sequence"/>
</dbReference>
<evidence type="ECO:0000256" key="4">
    <source>
        <dbReference type="ARBA" id="ARBA00052904"/>
    </source>
</evidence>
<evidence type="ECO:0000256" key="2">
    <source>
        <dbReference type="ARBA" id="ARBA00022801"/>
    </source>
</evidence>
<name>A0A150XAB7_9BACT</name>
<evidence type="ECO:0000313" key="7">
    <source>
        <dbReference type="EMBL" id="KYG75620.1"/>
    </source>
</evidence>
<dbReference type="AlphaFoldDB" id="A0A150XAB7"/>
<dbReference type="OrthoDB" id="9811121at2"/>
<evidence type="ECO:0000313" key="8">
    <source>
        <dbReference type="Proteomes" id="UP000075606"/>
    </source>
</evidence>
<dbReference type="SUPFAM" id="SSF56317">
    <property type="entry name" value="Carbon-nitrogen hydrolase"/>
    <property type="match status" value="1"/>
</dbReference>
<evidence type="ECO:0000256" key="5">
    <source>
        <dbReference type="ARBA" id="ARBA00072139"/>
    </source>
</evidence>
<keyword evidence="2 7" id="KW-0378">Hydrolase</keyword>
<dbReference type="GO" id="GO:0106008">
    <property type="term" value="F:2-oxoglutaramate amidase activity"/>
    <property type="evidence" value="ECO:0007669"/>
    <property type="project" value="TreeGrafter"/>
</dbReference>
<comment type="caution">
    <text evidence="7">The sequence shown here is derived from an EMBL/GenBank/DDBJ whole genome shotgun (WGS) entry which is preliminary data.</text>
</comment>
<protein>
    <recommendedName>
        <fullName evidence="5">Omega-amidase YafV</fullName>
        <ecNumber evidence="3">3.5.1.3</ecNumber>
    </recommendedName>
</protein>
<proteinExistence type="inferred from homology"/>
<dbReference type="PANTHER" id="PTHR47799">
    <property type="entry name" value="OMEGA-AMIDASE YAFV"/>
    <property type="match status" value="1"/>
</dbReference>
<dbReference type="InterPro" id="IPR036526">
    <property type="entry name" value="C-N_Hydrolase_sf"/>
</dbReference>
<dbReference type="GO" id="GO:0050152">
    <property type="term" value="F:omega-amidase activity"/>
    <property type="evidence" value="ECO:0007669"/>
    <property type="project" value="UniProtKB-EC"/>
</dbReference>
<dbReference type="PROSITE" id="PS50263">
    <property type="entry name" value="CN_HYDROLASE"/>
    <property type="match status" value="1"/>
</dbReference>
<dbReference type="CDD" id="cd07575">
    <property type="entry name" value="Xc-1258_like"/>
    <property type="match status" value="1"/>
</dbReference>
<comment type="similarity">
    <text evidence="1">Belongs to the carbon-nitrogen hydrolase superfamily. NIT1/NIT2 family.</text>
</comment>
<dbReference type="InterPro" id="IPR003010">
    <property type="entry name" value="C-N_Hydrolase"/>
</dbReference>
<comment type="catalytic activity">
    <reaction evidence="4">
        <text>a monoamide of a dicarboxylate + H2O = a dicarboxylate + NH4(+)</text>
        <dbReference type="Rhea" id="RHEA:11716"/>
        <dbReference type="ChEBI" id="CHEBI:15377"/>
        <dbReference type="ChEBI" id="CHEBI:28938"/>
        <dbReference type="ChEBI" id="CHEBI:28965"/>
        <dbReference type="ChEBI" id="CHEBI:77450"/>
        <dbReference type="EC" id="3.5.1.3"/>
    </reaction>
</comment>
<dbReference type="EMBL" id="LRPC01000012">
    <property type="protein sequence ID" value="KYG75620.1"/>
    <property type="molecule type" value="Genomic_DNA"/>
</dbReference>
<dbReference type="RefSeq" id="WP_068219204.1">
    <property type="nucleotide sequence ID" value="NZ_CP139724.1"/>
</dbReference>
<dbReference type="EC" id="3.5.1.3" evidence="3"/>
<feature type="domain" description="CN hydrolase" evidence="6">
    <location>
        <begin position="4"/>
        <end position="235"/>
    </location>
</feature>
<dbReference type="PANTHER" id="PTHR47799:SF1">
    <property type="entry name" value="OMEGA-AMIDASE YAFV"/>
    <property type="match status" value="1"/>
</dbReference>
<accession>A0A150XAB7</accession>
<dbReference type="STRING" id="333140.AWW68_07225"/>
<dbReference type="FunFam" id="3.60.110.10:FF:000004">
    <property type="entry name" value="Carbon-nitrogen hydrolase"/>
    <property type="match status" value="1"/>
</dbReference>
<evidence type="ECO:0000256" key="1">
    <source>
        <dbReference type="ARBA" id="ARBA00010613"/>
    </source>
</evidence>
<dbReference type="InterPro" id="IPR052737">
    <property type="entry name" value="Omega-amidase_YafV"/>
</dbReference>
<keyword evidence="8" id="KW-1185">Reference proteome</keyword>